<reference evidence="6" key="1">
    <citation type="submission" date="2016-04" db="EMBL/GenBank/DDBJ databases">
        <authorList>
            <person name="Calderon-Fernandez G.M.Sr."/>
        </authorList>
    </citation>
    <scope>NUCLEOTIDE SEQUENCE</scope>
    <source>
        <strain evidence="6">Int1</strain>
        <tissue evidence="6">Integument</tissue>
    </source>
</reference>
<evidence type="ECO:0000256" key="5">
    <source>
        <dbReference type="SAM" id="SignalP"/>
    </source>
</evidence>
<dbReference type="AlphaFoldDB" id="A0A170Y636"/>
<evidence type="ECO:0000256" key="1">
    <source>
        <dbReference type="ARBA" id="ARBA00004123"/>
    </source>
</evidence>
<keyword evidence="3" id="KW-0539">Nucleus</keyword>
<keyword evidence="5" id="KW-0732">Signal</keyword>
<evidence type="ECO:0000256" key="2">
    <source>
        <dbReference type="ARBA" id="ARBA00023125"/>
    </source>
</evidence>
<keyword evidence="2" id="KW-0238">DNA-binding</keyword>
<dbReference type="EMBL" id="GEMB01003626">
    <property type="protein sequence ID" value="JAR99592.1"/>
    <property type="molecule type" value="Transcribed_RNA"/>
</dbReference>
<feature type="region of interest" description="Disordered" evidence="4">
    <location>
        <begin position="38"/>
        <end position="105"/>
    </location>
</feature>
<evidence type="ECO:0000313" key="6">
    <source>
        <dbReference type="EMBL" id="JAR99592.1"/>
    </source>
</evidence>
<dbReference type="GO" id="GO:0006357">
    <property type="term" value="P:regulation of transcription by RNA polymerase II"/>
    <property type="evidence" value="ECO:0007669"/>
    <property type="project" value="TreeGrafter"/>
</dbReference>
<dbReference type="PANTHER" id="PTHR45781:SF1">
    <property type="entry name" value="HMG BOX DOMAIN-CONTAINING PROTEIN"/>
    <property type="match status" value="1"/>
</dbReference>
<feature type="signal peptide" evidence="5">
    <location>
        <begin position="1"/>
        <end position="24"/>
    </location>
</feature>
<feature type="compositionally biased region" description="Polar residues" evidence="4">
    <location>
        <begin position="92"/>
        <end position="105"/>
    </location>
</feature>
<evidence type="ECO:0000256" key="3">
    <source>
        <dbReference type="ARBA" id="ARBA00023242"/>
    </source>
</evidence>
<dbReference type="InterPro" id="IPR051365">
    <property type="entry name" value="TOX_HMG-box_domain"/>
</dbReference>
<dbReference type="PANTHER" id="PTHR45781">
    <property type="entry name" value="AGAP000281-PA"/>
    <property type="match status" value="1"/>
</dbReference>
<evidence type="ECO:0000256" key="4">
    <source>
        <dbReference type="SAM" id="MobiDB-lite"/>
    </source>
</evidence>
<reference evidence="6" key="2">
    <citation type="journal article" date="2017" name="J. Med. Entomol.">
        <title>Transcriptome Analysis of the Triatoma infestans (Hemiptera: Reduviidae) Integument.</title>
        <authorList>
            <person name="Calderon-Fernandez G.M."/>
            <person name="Moriconi D.E."/>
            <person name="Dulbecco A.B."/>
            <person name="Juarez M.P."/>
        </authorList>
    </citation>
    <scope>NUCLEOTIDE SEQUENCE</scope>
    <source>
        <strain evidence="6">Int1</strain>
        <tissue evidence="6">Integument</tissue>
    </source>
</reference>
<protein>
    <submittedName>
        <fullName evidence="6">Tox high mobility group box family member 3-like protein isoform x2</fullName>
    </submittedName>
</protein>
<name>A0A170Y636_TRIIF</name>
<comment type="subcellular location">
    <subcellularLocation>
        <location evidence="1">Nucleus</location>
    </subcellularLocation>
</comment>
<organism evidence="6">
    <name type="scientific">Triatoma infestans</name>
    <name type="common">Assassin bug</name>
    <dbReference type="NCBI Taxonomy" id="30076"/>
    <lineage>
        <taxon>Eukaryota</taxon>
        <taxon>Metazoa</taxon>
        <taxon>Ecdysozoa</taxon>
        <taxon>Arthropoda</taxon>
        <taxon>Hexapoda</taxon>
        <taxon>Insecta</taxon>
        <taxon>Pterygota</taxon>
        <taxon>Neoptera</taxon>
        <taxon>Paraneoptera</taxon>
        <taxon>Hemiptera</taxon>
        <taxon>Heteroptera</taxon>
        <taxon>Panheteroptera</taxon>
        <taxon>Cimicomorpha</taxon>
        <taxon>Reduviidae</taxon>
        <taxon>Triatominae</taxon>
        <taxon>Triatoma</taxon>
    </lineage>
</organism>
<dbReference type="GO" id="GO:0031490">
    <property type="term" value="F:chromatin DNA binding"/>
    <property type="evidence" value="ECO:0007669"/>
    <property type="project" value="TreeGrafter"/>
</dbReference>
<feature type="compositionally biased region" description="Low complexity" evidence="4">
    <location>
        <begin position="38"/>
        <end position="65"/>
    </location>
</feature>
<dbReference type="GO" id="GO:0005634">
    <property type="term" value="C:nucleus"/>
    <property type="evidence" value="ECO:0007669"/>
    <property type="project" value="UniProtKB-SubCell"/>
</dbReference>
<proteinExistence type="predicted"/>
<accession>A0A170Y636</accession>
<feature type="chain" id="PRO_5007904800" evidence="5">
    <location>
        <begin position="25"/>
        <end position="151"/>
    </location>
</feature>
<sequence length="151" mass="16824">MLRFAQSFLLIFHRFIFIMINTQGQSMTIETDAVMMGHMGQQQQQQPPQQQQQHMQPPQQQSPSQVNPNNSYMQQQQAGGGGPSGEQPMSGDTPSSSHPQSNNHCIRSGCPNPAVVNSEWEDEYCSNECVVTHCRDVFSSWVASNQNAAVK</sequence>